<name>Q3JRU4_BURP1</name>
<sequence length="1309" mass="147264">MRQRRNHRKTGCASDGGGASTNCLTTHVKDPLRTGFILGGWFPTYIDRHQVLRQRESGTVCRSFGCGAREQQLEQIAHAANRLPERQRFAAAEEQPVRDVAAQRGGQARIDAEVAEALDAVAQAAHTQAFERRRAALLERADLRANARLVPQITLEPRRLHRARRQPRDAQELDDVVRLRVREHALEVRMRIALLGDRERRAHLHAVRAFGERRAHRLVAVDAARDDERDALALEAERGERLPGFVDDPREFEARIVHVVEARHAEMAARAGRMLDHDRIGQTPFLHPLLQHERDAAAVRQDRDQRDVVPLRHVRQIERQARAHHDRVRAELACDAHIVGVRAHRLHHVDRDHAAPLAPRLRALDLARERLEVRRLHRLAIRMLLAALDQIGMVMAQVDARDRAERAFARDASGEPMRGDADAHPALHDGQQRTAADHQRRKGNGTGHRNLSVRQKEFDDRRLAAKRFDHHQEKRHACACTRAVSPQEKRRARCVFMHRADASGVAARDARLAASRALVRAQLHRFVFEIFVEAVHAVLAADARLFETAERRGHVPCPAVDIDLPRADAARDAHRALVAARPHRAAEPVRRIVRDAHRVILVAIRENRQHRAEDLLLRDRRVGLHAPEHGRLHEEAARDALRHAEAARDELRAFVDAAPDVILHALLLDRRRERAEPRRVVARIARDIGLRGGLREVARLLVARFGHEHARMRGARLPGVQIARGHRALHRGREIGVVENHRRRFAAQFERDALHAGRGELGDALARARRAGERHHVDIGVARERLADDGPVAAHEIEHAGGQPRVVNRLGEDERIERCDLGRLQRDRAARRERGRDLQRDLVERIVPGRDRRDDADRLAHDERIAHLLLEREGLGEFRIRAPVVDRPADLDRTRQLDRHADFARDRLRELLAARLQVLGDLVQIAGALGGRRRGPAVERRARGRDGRFRVFGGAFGDAADHGLGAGVDHVDHALARARAPCTADVELFAGFHRSPLDPGGNTVILPSRADRPASRAMPGRARTLSPCVSEKRQTRRAGYTRKIAFRQEAVRSDTFHTPQRSESSFHPAEVAGGSRRRAPARLTDRSAHRLSSKGCTTMPNSLEAQIRQAMKTGSTLTIEFDQALNQKSPGTLNVFLHPANGGVRIDLDSGNQGEPAKILWLPWKQGELQTLQPGSISTVDMLFFTYYLSGCKVFAGDGGPIWHIDAPVEANQFWRRMSSDEWMEDWEVGTDRQVAYLHRAGQSDSLWNLSAYLEGAAPSTYGRDNLGQAVVGGIVTGRQQMSLYQYATTSSGSSAWSPLTYTLQQRKQ</sequence>
<feature type="region of interest" description="Disordered" evidence="1">
    <location>
        <begin position="1"/>
        <end position="20"/>
    </location>
</feature>
<feature type="compositionally biased region" description="Basic and acidic residues" evidence="1">
    <location>
        <begin position="409"/>
        <end position="438"/>
    </location>
</feature>
<feature type="region of interest" description="Disordered" evidence="1">
    <location>
        <begin position="1054"/>
        <end position="1083"/>
    </location>
</feature>
<organism evidence="2 3">
    <name type="scientific">Burkholderia pseudomallei (strain 1710b)</name>
    <dbReference type="NCBI Taxonomy" id="320372"/>
    <lineage>
        <taxon>Bacteria</taxon>
        <taxon>Pseudomonadati</taxon>
        <taxon>Pseudomonadota</taxon>
        <taxon>Betaproteobacteria</taxon>
        <taxon>Burkholderiales</taxon>
        <taxon>Burkholderiaceae</taxon>
        <taxon>Burkholderia</taxon>
        <taxon>pseudomallei group</taxon>
    </lineage>
</organism>
<dbReference type="EnsemblBacteria" id="ABA50512">
    <property type="protein sequence ID" value="ABA50512"/>
    <property type="gene ID" value="BURPS1710b_2316"/>
</dbReference>
<proteinExistence type="predicted"/>
<dbReference type="EMBL" id="CP000124">
    <property type="protein sequence ID" value="ABA50512.1"/>
    <property type="molecule type" value="Genomic_DNA"/>
</dbReference>
<reference evidence="2 3" key="1">
    <citation type="submission" date="2005-09" db="EMBL/GenBank/DDBJ databases">
        <authorList>
            <person name="Woods D.E."/>
            <person name="Nierman W.C."/>
        </authorList>
    </citation>
    <scope>NUCLEOTIDE SEQUENCE [LARGE SCALE GENOMIC DNA]</scope>
    <source>
        <strain evidence="2 3">1710b</strain>
    </source>
</reference>
<evidence type="ECO:0000256" key="1">
    <source>
        <dbReference type="SAM" id="MobiDB-lite"/>
    </source>
</evidence>
<evidence type="ECO:0000313" key="2">
    <source>
        <dbReference type="EMBL" id="ABA50512.1"/>
    </source>
</evidence>
<dbReference type="Proteomes" id="UP000002700">
    <property type="component" value="Chromosome I"/>
</dbReference>
<protein>
    <submittedName>
        <fullName evidence="2">Uncharacterized protein</fullName>
    </submittedName>
</protein>
<dbReference type="CDD" id="cd12812">
    <property type="entry name" value="BPSL1549"/>
    <property type="match status" value="1"/>
</dbReference>
<accession>Q3JRU4</accession>
<dbReference type="KEGG" id="bpm:BURPS1710b_2316"/>
<evidence type="ECO:0000313" key="3">
    <source>
        <dbReference type="Proteomes" id="UP000002700"/>
    </source>
</evidence>
<feature type="compositionally biased region" description="Polar residues" evidence="1">
    <location>
        <begin position="1056"/>
        <end position="1065"/>
    </location>
</feature>
<feature type="compositionally biased region" description="Basic residues" evidence="1">
    <location>
        <begin position="1"/>
        <end position="10"/>
    </location>
</feature>
<feature type="region of interest" description="Disordered" evidence="1">
    <location>
        <begin position="1011"/>
        <end position="1037"/>
    </location>
</feature>
<dbReference type="HOGENOM" id="CLU_260836_0_0_4"/>
<dbReference type="InterPro" id="IPR033808">
    <property type="entry name" value="BPSL1549"/>
</dbReference>
<dbReference type="Pfam" id="PF17752">
    <property type="entry name" value="BLF1"/>
    <property type="match status" value="1"/>
</dbReference>
<gene>
    <name evidence="2" type="ordered locus">BURPS1710b_2316</name>
</gene>
<feature type="region of interest" description="Disordered" evidence="1">
    <location>
        <begin position="409"/>
        <end position="456"/>
    </location>
</feature>